<dbReference type="Proteomes" id="UP001218218">
    <property type="component" value="Unassembled WGS sequence"/>
</dbReference>
<name>A0AAD7AI38_9AGAR</name>
<keyword evidence="2" id="KW-1185">Reference proteome</keyword>
<sequence length="129" mass="13968">MASCAPPMPLAFRSATIFKISTPPMRPKSGPSTSTGTLAGVVTPVYRSVTLSIPFLQTGTNEPYVHSVMDIQHHLFLLRTNSRVIFEGNKAVGVAYVPARNRAHQGKSLETIVEARNCVVISSGLVRDF</sequence>
<organism evidence="1 2">
    <name type="scientific">Mycena albidolilacea</name>
    <dbReference type="NCBI Taxonomy" id="1033008"/>
    <lineage>
        <taxon>Eukaryota</taxon>
        <taxon>Fungi</taxon>
        <taxon>Dikarya</taxon>
        <taxon>Basidiomycota</taxon>
        <taxon>Agaricomycotina</taxon>
        <taxon>Agaricomycetes</taxon>
        <taxon>Agaricomycetidae</taxon>
        <taxon>Agaricales</taxon>
        <taxon>Marasmiineae</taxon>
        <taxon>Mycenaceae</taxon>
        <taxon>Mycena</taxon>
    </lineage>
</organism>
<accession>A0AAD7AI38</accession>
<gene>
    <name evidence="1" type="ORF">DFH08DRAFT_952622</name>
</gene>
<proteinExistence type="predicted"/>
<comment type="caution">
    <text evidence="1">The sequence shown here is derived from an EMBL/GenBank/DDBJ whole genome shotgun (WGS) entry which is preliminary data.</text>
</comment>
<dbReference type="InterPro" id="IPR036188">
    <property type="entry name" value="FAD/NAD-bd_sf"/>
</dbReference>
<evidence type="ECO:0000313" key="2">
    <source>
        <dbReference type="Proteomes" id="UP001218218"/>
    </source>
</evidence>
<evidence type="ECO:0000313" key="1">
    <source>
        <dbReference type="EMBL" id="KAJ7359497.1"/>
    </source>
</evidence>
<protein>
    <submittedName>
        <fullName evidence="1">Uncharacterized protein</fullName>
    </submittedName>
</protein>
<dbReference type="EMBL" id="JARIHO010000006">
    <property type="protein sequence ID" value="KAJ7359497.1"/>
    <property type="molecule type" value="Genomic_DNA"/>
</dbReference>
<dbReference type="Gene3D" id="3.50.50.60">
    <property type="entry name" value="FAD/NAD(P)-binding domain"/>
    <property type="match status" value="1"/>
</dbReference>
<reference evidence="1" key="1">
    <citation type="submission" date="2023-03" db="EMBL/GenBank/DDBJ databases">
        <title>Massive genome expansion in bonnet fungi (Mycena s.s.) driven by repeated elements and novel gene families across ecological guilds.</title>
        <authorList>
            <consortium name="Lawrence Berkeley National Laboratory"/>
            <person name="Harder C.B."/>
            <person name="Miyauchi S."/>
            <person name="Viragh M."/>
            <person name="Kuo A."/>
            <person name="Thoen E."/>
            <person name="Andreopoulos B."/>
            <person name="Lu D."/>
            <person name="Skrede I."/>
            <person name="Drula E."/>
            <person name="Henrissat B."/>
            <person name="Morin E."/>
            <person name="Kohler A."/>
            <person name="Barry K."/>
            <person name="LaButti K."/>
            <person name="Morin E."/>
            <person name="Salamov A."/>
            <person name="Lipzen A."/>
            <person name="Mereny Z."/>
            <person name="Hegedus B."/>
            <person name="Baldrian P."/>
            <person name="Stursova M."/>
            <person name="Weitz H."/>
            <person name="Taylor A."/>
            <person name="Grigoriev I.V."/>
            <person name="Nagy L.G."/>
            <person name="Martin F."/>
            <person name="Kauserud H."/>
        </authorList>
    </citation>
    <scope>NUCLEOTIDE SEQUENCE</scope>
    <source>
        <strain evidence="1">CBHHK002</strain>
    </source>
</reference>
<dbReference type="AlphaFoldDB" id="A0AAD7AI38"/>